<evidence type="ECO:0000313" key="2">
    <source>
        <dbReference type="Proteomes" id="UP000198785"/>
    </source>
</evidence>
<sequence>MENREKTILKFLKTDIRNHPTATFDIQLAQQYQIDMVDLLQYSYHNDKQIAFRAAWLLEHIILKEPTLLTEIYPTFIEKLPEQQNWSCQRSFTKILMLTTGKHTPIAHTEEQEIAIIENVFQWLITDACPVAIVVNCLDILNNLSDKHPWIKEELVAQINHLLKNPTPALNSRAKRILKVVL</sequence>
<accession>A0A1I6QER3</accession>
<name>A0A1I6QER3_9SPHI</name>
<evidence type="ECO:0008006" key="3">
    <source>
        <dbReference type="Google" id="ProtNLM"/>
    </source>
</evidence>
<keyword evidence="2" id="KW-1185">Reference proteome</keyword>
<dbReference type="Proteomes" id="UP000198785">
    <property type="component" value="Unassembled WGS sequence"/>
</dbReference>
<dbReference type="RefSeq" id="WP_093363844.1">
    <property type="nucleotide sequence ID" value="NZ_FOZZ01000002.1"/>
</dbReference>
<dbReference type="STRING" id="683125.SAMN05660206_102307"/>
<gene>
    <name evidence="1" type="ORF">SAMN05660206_102307</name>
</gene>
<protein>
    <recommendedName>
        <fullName evidence="3">DNA alkylation repair enzyme</fullName>
    </recommendedName>
</protein>
<dbReference type="AlphaFoldDB" id="A0A1I6QER3"/>
<dbReference type="EMBL" id="FOZZ01000002">
    <property type="protein sequence ID" value="SFS50957.1"/>
    <property type="molecule type" value="Genomic_DNA"/>
</dbReference>
<evidence type="ECO:0000313" key="1">
    <source>
        <dbReference type="EMBL" id="SFS50957.1"/>
    </source>
</evidence>
<proteinExistence type="predicted"/>
<dbReference type="InterPro" id="IPR016024">
    <property type="entry name" value="ARM-type_fold"/>
</dbReference>
<dbReference type="OrthoDB" id="979487at2"/>
<organism evidence="1 2">
    <name type="scientific">Sphingobacterium wenxiniae</name>
    <dbReference type="NCBI Taxonomy" id="683125"/>
    <lineage>
        <taxon>Bacteria</taxon>
        <taxon>Pseudomonadati</taxon>
        <taxon>Bacteroidota</taxon>
        <taxon>Sphingobacteriia</taxon>
        <taxon>Sphingobacteriales</taxon>
        <taxon>Sphingobacteriaceae</taxon>
        <taxon>Sphingobacterium</taxon>
    </lineage>
</organism>
<dbReference type="SUPFAM" id="SSF48371">
    <property type="entry name" value="ARM repeat"/>
    <property type="match status" value="1"/>
</dbReference>
<reference evidence="1 2" key="1">
    <citation type="submission" date="2016-10" db="EMBL/GenBank/DDBJ databases">
        <authorList>
            <person name="de Groot N.N."/>
        </authorList>
    </citation>
    <scope>NUCLEOTIDE SEQUENCE [LARGE SCALE GENOMIC DNA]</scope>
    <source>
        <strain evidence="1 2">DSM 22789</strain>
    </source>
</reference>